<proteinExistence type="predicted"/>
<dbReference type="AlphaFoldDB" id="A0A3S3PAH0"/>
<feature type="transmembrane region" description="Helical" evidence="1">
    <location>
        <begin position="106"/>
        <end position="130"/>
    </location>
</feature>
<feature type="transmembrane region" description="Helical" evidence="1">
    <location>
        <begin position="165"/>
        <end position="187"/>
    </location>
</feature>
<evidence type="ECO:0000313" key="3">
    <source>
        <dbReference type="EMBL" id="RWR46228.1"/>
    </source>
</evidence>
<dbReference type="Proteomes" id="UP000285859">
    <property type="component" value="Unassembled WGS sequence"/>
</dbReference>
<dbReference type="EMBL" id="SAXH01000012">
    <property type="protein sequence ID" value="RWR46228.1"/>
    <property type="molecule type" value="Genomic_DNA"/>
</dbReference>
<reference evidence="2 5" key="2">
    <citation type="submission" date="2019-12" db="EMBL/GenBank/DDBJ databases">
        <title>Draft Genome Sequences of L. lactis strains MS22333, MS22334, MS22336, and MS22337, Isolated from Spontaneous Fermented Camel Milk in Ethiopia.</title>
        <authorList>
            <person name="Bragason E."/>
            <person name="Hansen E.B."/>
            <person name="Guya M.E."/>
            <person name="Berhe T."/>
        </authorList>
    </citation>
    <scope>NUCLEOTIDE SEQUENCE [LARGE SCALE GENOMIC DNA]</scope>
    <source>
        <strain evidence="2 5">MS22336</strain>
    </source>
</reference>
<feature type="transmembrane region" description="Helical" evidence="1">
    <location>
        <begin position="193"/>
        <end position="212"/>
    </location>
</feature>
<sequence>MILNMIKLMIKYLINQRKRKNSNTYNFIFPIVKVPNFFYYTEIDDRKLYKKSKNQEQLNEDDELYRVDPLSIGGSSKSSSYGMLLALIPLSIPFFTEKVVERELKLLNLLLVFVIVLCMLLFWYLNILYFEYKTVKSFEKSTMKKVPVDEGEKRNMKKNLLRTRLVFLIISILSLVLAIYIGVRFFLFSDIKYLWIFGFVTFFGTFFISEYISIKRNLKILDSCF</sequence>
<dbReference type="Proteomes" id="UP000477402">
    <property type="component" value="Unassembled WGS sequence"/>
</dbReference>
<dbReference type="RefSeq" id="WP_057720812.1">
    <property type="nucleotide sequence ID" value="NZ_CP092748.1"/>
</dbReference>
<keyword evidence="1" id="KW-0472">Membrane</keyword>
<evidence type="ECO:0000313" key="2">
    <source>
        <dbReference type="EMBL" id="NEX56673.1"/>
    </source>
</evidence>
<organism evidence="3 4">
    <name type="scientific">Lactococcus lactis</name>
    <dbReference type="NCBI Taxonomy" id="1358"/>
    <lineage>
        <taxon>Bacteria</taxon>
        <taxon>Bacillati</taxon>
        <taxon>Bacillota</taxon>
        <taxon>Bacilli</taxon>
        <taxon>Lactobacillales</taxon>
        <taxon>Streptococcaceae</taxon>
        <taxon>Lactococcus</taxon>
    </lineage>
</organism>
<protein>
    <submittedName>
        <fullName evidence="3">Uncharacterized protein</fullName>
    </submittedName>
</protein>
<evidence type="ECO:0000256" key="1">
    <source>
        <dbReference type="SAM" id="Phobius"/>
    </source>
</evidence>
<comment type="caution">
    <text evidence="3">The sequence shown here is derived from an EMBL/GenBank/DDBJ whole genome shotgun (WGS) entry which is preliminary data.</text>
</comment>
<keyword evidence="1" id="KW-0812">Transmembrane</keyword>
<gene>
    <name evidence="3" type="ORF">EO246_09090</name>
    <name evidence="2" type="ORF">GTP08_13845</name>
</gene>
<reference evidence="3 4" key="1">
    <citation type="submission" date="2019-01" db="EMBL/GenBank/DDBJ databases">
        <title>Whole genome sequence of Lactococcus lactis isolated from cow milk.</title>
        <authorList>
            <person name="Sundararaman A."/>
            <person name="Tamang J.-P."/>
            <person name="Halami P."/>
        </authorList>
    </citation>
    <scope>NUCLEOTIDE SEQUENCE [LARGE SCALE GENOMIC DNA]</scope>
    <source>
        <strain evidence="3 4">C2D</strain>
    </source>
</reference>
<name>A0A3S3PAH0_9LACT</name>
<accession>A0A3S3PAH0</accession>
<keyword evidence="1" id="KW-1133">Transmembrane helix</keyword>
<dbReference type="EMBL" id="WWDJ01000273">
    <property type="protein sequence ID" value="NEX56673.1"/>
    <property type="molecule type" value="Genomic_DNA"/>
</dbReference>
<evidence type="ECO:0000313" key="5">
    <source>
        <dbReference type="Proteomes" id="UP000477402"/>
    </source>
</evidence>
<evidence type="ECO:0000313" key="4">
    <source>
        <dbReference type="Proteomes" id="UP000285859"/>
    </source>
</evidence>